<feature type="compositionally biased region" description="Polar residues" evidence="1">
    <location>
        <begin position="139"/>
        <end position="149"/>
    </location>
</feature>
<dbReference type="EMBL" id="HBUE01332232">
    <property type="protein sequence ID" value="CAG6593932.1"/>
    <property type="molecule type" value="Transcribed_RNA"/>
</dbReference>
<proteinExistence type="predicted"/>
<protein>
    <submittedName>
        <fullName evidence="2">(northern house mosquito) hypothetical protein</fullName>
    </submittedName>
</protein>
<feature type="region of interest" description="Disordered" evidence="1">
    <location>
        <begin position="139"/>
        <end position="214"/>
    </location>
</feature>
<sequence length="214" mass="24081">MLPREGQLARVHGLLLPVLLDGGHLRNAGNYGLHAGQRWHLPADRGEGPPVGKCPRCPVTDALLRHVRLFRRVCLQSRTTGQIRSVRRCDARYPQRYGHLHVVTSAGPARQQLPWCAVLRGTRQHLQLSPVRQPQAWFQQEGSAPSSVRDQGPFRGEPPIFSRQRRRDRPAETQAVRNGHYAVGLRWSNRPPSGLLRGSPRVRQIPSGTLRRAS</sequence>
<dbReference type="EMBL" id="HBUE01225511">
    <property type="protein sequence ID" value="CAG6541848.1"/>
    <property type="molecule type" value="Transcribed_RNA"/>
</dbReference>
<accession>A0A8D8HW87</accession>
<evidence type="ECO:0000256" key="1">
    <source>
        <dbReference type="SAM" id="MobiDB-lite"/>
    </source>
</evidence>
<dbReference type="AlphaFoldDB" id="A0A8D8HW87"/>
<reference evidence="2" key="1">
    <citation type="submission" date="2021-05" db="EMBL/GenBank/DDBJ databases">
        <authorList>
            <person name="Alioto T."/>
            <person name="Alioto T."/>
            <person name="Gomez Garrido J."/>
        </authorList>
    </citation>
    <scope>NUCLEOTIDE SEQUENCE</scope>
</reference>
<organism evidence="2">
    <name type="scientific">Culex pipiens</name>
    <name type="common">House mosquito</name>
    <dbReference type="NCBI Taxonomy" id="7175"/>
    <lineage>
        <taxon>Eukaryota</taxon>
        <taxon>Metazoa</taxon>
        <taxon>Ecdysozoa</taxon>
        <taxon>Arthropoda</taxon>
        <taxon>Hexapoda</taxon>
        <taxon>Insecta</taxon>
        <taxon>Pterygota</taxon>
        <taxon>Neoptera</taxon>
        <taxon>Endopterygota</taxon>
        <taxon>Diptera</taxon>
        <taxon>Nematocera</taxon>
        <taxon>Culicoidea</taxon>
        <taxon>Culicidae</taxon>
        <taxon>Culicinae</taxon>
        <taxon>Culicini</taxon>
        <taxon>Culex</taxon>
        <taxon>Culex</taxon>
    </lineage>
</organism>
<name>A0A8D8HW87_CULPI</name>
<evidence type="ECO:0000313" key="2">
    <source>
        <dbReference type="EMBL" id="CAG6541848.1"/>
    </source>
</evidence>